<organism>
    <name type="scientific">Ixodes scapularis</name>
    <name type="common">Black-legged tick</name>
    <name type="synonym">Deer tick</name>
    <dbReference type="NCBI Taxonomy" id="6945"/>
    <lineage>
        <taxon>Eukaryota</taxon>
        <taxon>Metazoa</taxon>
        <taxon>Ecdysozoa</taxon>
        <taxon>Arthropoda</taxon>
        <taxon>Chelicerata</taxon>
        <taxon>Arachnida</taxon>
        <taxon>Acari</taxon>
        <taxon>Parasitiformes</taxon>
        <taxon>Ixodida</taxon>
        <taxon>Ixodoidea</taxon>
        <taxon>Ixodidae</taxon>
        <taxon>Ixodinae</taxon>
        <taxon>Ixodes</taxon>
    </lineage>
</organism>
<feature type="transmembrane region" description="Helical" evidence="2">
    <location>
        <begin position="116"/>
        <end position="141"/>
    </location>
</feature>
<proteinExistence type="predicted"/>
<feature type="compositionally biased region" description="Basic residues" evidence="1">
    <location>
        <begin position="98"/>
        <end position="108"/>
    </location>
</feature>
<feature type="compositionally biased region" description="Basic and acidic residues" evidence="1">
    <location>
        <begin position="86"/>
        <end position="97"/>
    </location>
</feature>
<accession>B7Q8E1</accession>
<feature type="region of interest" description="Disordered" evidence="1">
    <location>
        <begin position="1"/>
        <end position="109"/>
    </location>
</feature>
<keyword evidence="2" id="KW-1133">Transmembrane helix</keyword>
<dbReference type="PaxDb" id="6945-B7Q8E1"/>
<dbReference type="AlphaFoldDB" id="B7Q8E1"/>
<name>B7Q8E1_IXOSC</name>
<keyword evidence="5" id="KW-1185">Reference proteome</keyword>
<keyword evidence="2" id="KW-0472">Membrane</keyword>
<evidence type="ECO:0000313" key="4">
    <source>
        <dbReference type="EnsemblMetazoa" id="ISCW010512-PA"/>
    </source>
</evidence>
<dbReference type="InParanoid" id="B7Q8E1"/>
<feature type="compositionally biased region" description="Polar residues" evidence="1">
    <location>
        <begin position="43"/>
        <end position="57"/>
    </location>
</feature>
<evidence type="ECO:0000256" key="1">
    <source>
        <dbReference type="SAM" id="MobiDB-lite"/>
    </source>
</evidence>
<dbReference type="VEuPathDB" id="VectorBase:ISCI010512"/>
<gene>
    <name evidence="3" type="ORF">IscW_ISCW010512</name>
</gene>
<evidence type="ECO:0000313" key="3">
    <source>
        <dbReference type="EMBL" id="EEC15113.1"/>
    </source>
</evidence>
<sequence length="163" mass="17962">MTSEQKTSGHHHGSPEKPESGRQVNKAPTETPKQQHHKDADDNAQQANESGVEPSKSSVHKTASHAFVYKDKEHHSVMARQGSIEDLAKERTTEVHSKHGRKDVRRKGSPPADCSYTLLLAASAVILLIVILFFVMLWGMFRAESGDKLPKTTTKSSKTIGLI</sequence>
<evidence type="ECO:0000256" key="2">
    <source>
        <dbReference type="SAM" id="Phobius"/>
    </source>
</evidence>
<dbReference type="EnsemblMetazoa" id="ISCW010512-RA">
    <property type="protein sequence ID" value="ISCW010512-PA"/>
    <property type="gene ID" value="ISCW010512"/>
</dbReference>
<dbReference type="Proteomes" id="UP000001555">
    <property type="component" value="Unassembled WGS sequence"/>
</dbReference>
<keyword evidence="2" id="KW-0812">Transmembrane</keyword>
<dbReference type="HOGENOM" id="CLU_1628905_0_0_1"/>
<reference evidence="4" key="2">
    <citation type="submission" date="2020-05" db="UniProtKB">
        <authorList>
            <consortium name="EnsemblMetazoa"/>
        </authorList>
    </citation>
    <scope>IDENTIFICATION</scope>
    <source>
        <strain evidence="4">wikel</strain>
    </source>
</reference>
<dbReference type="VEuPathDB" id="VectorBase:ISCW010512"/>
<feature type="compositionally biased region" description="Polar residues" evidence="1">
    <location>
        <begin position="22"/>
        <end position="32"/>
    </location>
</feature>
<protein>
    <submittedName>
        <fullName evidence="3 4">Uncharacterized protein</fullName>
    </submittedName>
</protein>
<reference evidence="3 5" key="1">
    <citation type="submission" date="2008-03" db="EMBL/GenBank/DDBJ databases">
        <title>Annotation of Ixodes scapularis.</title>
        <authorList>
            <consortium name="Ixodes scapularis Genome Project Consortium"/>
            <person name="Caler E."/>
            <person name="Hannick L.I."/>
            <person name="Bidwell S."/>
            <person name="Joardar V."/>
            <person name="Thiagarajan M."/>
            <person name="Amedeo P."/>
            <person name="Galinsky K.J."/>
            <person name="Schobel S."/>
            <person name="Inman J."/>
            <person name="Hostetler J."/>
            <person name="Miller J."/>
            <person name="Hammond M."/>
            <person name="Megy K."/>
            <person name="Lawson D."/>
            <person name="Kodira C."/>
            <person name="Sutton G."/>
            <person name="Meyer J."/>
            <person name="Hill C.A."/>
            <person name="Birren B."/>
            <person name="Nene V."/>
            <person name="Collins F."/>
            <person name="Alarcon-Chaidez F."/>
            <person name="Wikel S."/>
            <person name="Strausberg R."/>
        </authorList>
    </citation>
    <scope>NUCLEOTIDE SEQUENCE [LARGE SCALE GENOMIC DNA]</scope>
    <source>
        <strain evidence="5">Wikel</strain>
        <strain evidence="3">Wikel colony</strain>
    </source>
</reference>
<evidence type="ECO:0000313" key="5">
    <source>
        <dbReference type="Proteomes" id="UP000001555"/>
    </source>
</evidence>
<dbReference type="EMBL" id="DS883214">
    <property type="protein sequence ID" value="EEC15113.1"/>
    <property type="molecule type" value="Genomic_DNA"/>
</dbReference>
<dbReference type="EMBL" id="ABJB010388091">
    <property type="status" value="NOT_ANNOTATED_CDS"/>
    <property type="molecule type" value="Genomic_DNA"/>
</dbReference>